<feature type="region of interest" description="Disordered" evidence="1">
    <location>
        <begin position="1"/>
        <end position="20"/>
    </location>
</feature>
<feature type="transmembrane region" description="Helical" evidence="2">
    <location>
        <begin position="130"/>
        <end position="155"/>
    </location>
</feature>
<dbReference type="AlphaFoldDB" id="A0A495XLA0"/>
<feature type="transmembrane region" description="Helical" evidence="2">
    <location>
        <begin position="40"/>
        <end position="63"/>
    </location>
</feature>
<sequence length="329" mass="35086">MSSAADDERHRSLAPNGPGRLALRACRPRRARVGLNENQLSRLALVAVLVATVAIVVVGLLRLGGEGSAHPGLAVVATCLYLPVVLWQLRRTALGLPPRGSGWRLGFVAVVVLGTLPVVGAQWLGALYPLAALVLLVVRMPWGLVVFAALVLLPIPVTHAYGQGGWAAYFALGVALFGPMTALPVLLIPAVRELREARVRLAEEAVVRERLRLDAELQAEVGTALDRIASLGDRPEQVREIVDTARGALANARRTLARFRPAPAHAELDAVATLLRAAGIEAEVDVPPGAPLPESVGVELRREVARLLADESVRRCRIAVVGARLEITR</sequence>
<evidence type="ECO:0000313" key="3">
    <source>
        <dbReference type="EMBL" id="RKT74662.1"/>
    </source>
</evidence>
<accession>A0A495XLA0</accession>
<reference evidence="3 4" key="1">
    <citation type="submission" date="2018-10" db="EMBL/GenBank/DDBJ databases">
        <title>Sequencing the genomes of 1000 actinobacteria strains.</title>
        <authorList>
            <person name="Klenk H.-P."/>
        </authorList>
    </citation>
    <scope>NUCLEOTIDE SEQUENCE [LARGE SCALE GENOMIC DNA]</scope>
    <source>
        <strain evidence="3 4">DSM 43911</strain>
    </source>
</reference>
<feature type="transmembrane region" description="Helical" evidence="2">
    <location>
        <begin position="167"/>
        <end position="191"/>
    </location>
</feature>
<comment type="caution">
    <text evidence="3">The sequence shown here is derived from an EMBL/GenBank/DDBJ whole genome shotgun (WGS) entry which is preliminary data.</text>
</comment>
<feature type="transmembrane region" description="Helical" evidence="2">
    <location>
        <begin position="101"/>
        <end position="124"/>
    </location>
</feature>
<keyword evidence="4" id="KW-1185">Reference proteome</keyword>
<keyword evidence="2" id="KW-0812">Transmembrane</keyword>
<feature type="compositionally biased region" description="Basic and acidic residues" evidence="1">
    <location>
        <begin position="1"/>
        <end position="11"/>
    </location>
</feature>
<dbReference type="EMBL" id="RBXR01000001">
    <property type="protein sequence ID" value="RKT74662.1"/>
    <property type="molecule type" value="Genomic_DNA"/>
</dbReference>
<organism evidence="3 4">
    <name type="scientific">Saccharothrix variisporea</name>
    <dbReference type="NCBI Taxonomy" id="543527"/>
    <lineage>
        <taxon>Bacteria</taxon>
        <taxon>Bacillati</taxon>
        <taxon>Actinomycetota</taxon>
        <taxon>Actinomycetes</taxon>
        <taxon>Pseudonocardiales</taxon>
        <taxon>Pseudonocardiaceae</taxon>
        <taxon>Saccharothrix</taxon>
    </lineage>
</organism>
<dbReference type="Proteomes" id="UP000272729">
    <property type="component" value="Unassembled WGS sequence"/>
</dbReference>
<keyword evidence="2" id="KW-1133">Transmembrane helix</keyword>
<evidence type="ECO:0008006" key="5">
    <source>
        <dbReference type="Google" id="ProtNLM"/>
    </source>
</evidence>
<protein>
    <recommendedName>
        <fullName evidence="5">Signal transduction histidine kinase</fullName>
    </recommendedName>
</protein>
<name>A0A495XLA0_9PSEU</name>
<proteinExistence type="predicted"/>
<gene>
    <name evidence="3" type="ORF">DFJ66_8029</name>
</gene>
<keyword evidence="2" id="KW-0472">Membrane</keyword>
<evidence type="ECO:0000256" key="2">
    <source>
        <dbReference type="SAM" id="Phobius"/>
    </source>
</evidence>
<feature type="transmembrane region" description="Helical" evidence="2">
    <location>
        <begin position="69"/>
        <end position="89"/>
    </location>
</feature>
<evidence type="ECO:0000256" key="1">
    <source>
        <dbReference type="SAM" id="MobiDB-lite"/>
    </source>
</evidence>
<evidence type="ECO:0000313" key="4">
    <source>
        <dbReference type="Proteomes" id="UP000272729"/>
    </source>
</evidence>